<sequence>MVQLKKLANERFSALICIDSFNERIRLDDYSGRVRDVIQSVLQEAADCKASKVIVKVRREHMSLFLEKGFRLEGVFSHYFLGSDAYGMSLFLTEDRMNSLYWLKEDEMVASIQAKRVKKDQIAWQDEYVMRKAGPEDVHKLAKLYDTVFETYPTPMNEPDYIQKAMEEGTIFYAIEHDGHIVSAASAEINAPYGHAELTDCATLPTYRKLGFMHHLILALEKELQSMHIYVFYSLARALSYGMNQVFYQLGYTYTGRFQNNCYIFDKIEDMNLWVKTPNES</sequence>
<keyword evidence="3" id="KW-1185">Reference proteome</keyword>
<protein>
    <submittedName>
        <fullName evidence="2">Beta-lysine acetyltransferase</fullName>
    </submittedName>
</protein>
<feature type="domain" description="N-acetyltransferase" evidence="1">
    <location>
        <begin position="128"/>
        <end position="274"/>
    </location>
</feature>
<name>A0A081LCG2_9BACI</name>
<evidence type="ECO:0000313" key="3">
    <source>
        <dbReference type="Proteomes" id="UP000028091"/>
    </source>
</evidence>
<dbReference type="PROSITE" id="PS51186">
    <property type="entry name" value="GNAT"/>
    <property type="match status" value="1"/>
</dbReference>
<dbReference type="Pfam" id="PF00583">
    <property type="entry name" value="Acetyltransf_1"/>
    <property type="match status" value="1"/>
</dbReference>
<dbReference type="NCBIfam" id="TIGR03827">
    <property type="entry name" value="GNAT_ablB"/>
    <property type="match status" value="1"/>
</dbReference>
<comment type="caution">
    <text evidence="2">The sequence shown here is derived from an EMBL/GenBank/DDBJ whole genome shotgun (WGS) entry which is preliminary data.</text>
</comment>
<evidence type="ECO:0000259" key="1">
    <source>
        <dbReference type="PROSITE" id="PS51186"/>
    </source>
</evidence>
<dbReference type="GO" id="GO:0008080">
    <property type="term" value="F:N-acetyltransferase activity"/>
    <property type="evidence" value="ECO:0007669"/>
    <property type="project" value="InterPro"/>
</dbReference>
<dbReference type="eggNOG" id="COG0456">
    <property type="taxonomic scope" value="Bacteria"/>
</dbReference>
<dbReference type="RefSeq" id="WP_034320240.1">
    <property type="nucleotide sequence ID" value="NZ_JOTP01000006.1"/>
</dbReference>
<dbReference type="SUPFAM" id="SSF55729">
    <property type="entry name" value="Acyl-CoA N-acyltransferases (Nat)"/>
    <property type="match status" value="1"/>
</dbReference>
<accession>A0A081LCG2</accession>
<gene>
    <name evidence="2" type="ORF">BA70_17120</name>
</gene>
<dbReference type="InterPro" id="IPR016181">
    <property type="entry name" value="Acyl_CoA_acyltransferase"/>
</dbReference>
<proteinExistence type="predicted"/>
<dbReference type="Proteomes" id="UP000028091">
    <property type="component" value="Unassembled WGS sequence"/>
</dbReference>
<dbReference type="EMBL" id="JOTP01000006">
    <property type="protein sequence ID" value="KEP26938.1"/>
    <property type="molecule type" value="Genomic_DNA"/>
</dbReference>
<dbReference type="Gene3D" id="3.40.630.30">
    <property type="match status" value="1"/>
</dbReference>
<keyword evidence="2" id="KW-0808">Transferase</keyword>
<dbReference type="AlphaFoldDB" id="A0A081LCG2"/>
<organism evidence="2 3">
    <name type="scientific">Bacillus zhangzhouensis</name>
    <dbReference type="NCBI Taxonomy" id="1178540"/>
    <lineage>
        <taxon>Bacteria</taxon>
        <taxon>Bacillati</taxon>
        <taxon>Bacillota</taxon>
        <taxon>Bacilli</taxon>
        <taxon>Bacillales</taxon>
        <taxon>Bacillaceae</taxon>
        <taxon>Bacillus</taxon>
    </lineage>
</organism>
<dbReference type="InterPro" id="IPR000182">
    <property type="entry name" value="GNAT_dom"/>
</dbReference>
<dbReference type="OrthoDB" id="9790652at2"/>
<reference evidence="2 3" key="1">
    <citation type="submission" date="2012-09" db="EMBL/GenBank/DDBJ databases">
        <title>Genome Sequence of Bacillus sp. DW5-4.</title>
        <authorList>
            <person name="Lai Q."/>
            <person name="Liu Y."/>
            <person name="Shao Z."/>
        </authorList>
    </citation>
    <scope>NUCLEOTIDE SEQUENCE [LARGE SCALE GENOMIC DNA]</scope>
    <source>
        <strain evidence="2 3">DW5-4</strain>
    </source>
</reference>
<dbReference type="InterPro" id="IPR022525">
    <property type="entry name" value="GNAT_AblB"/>
</dbReference>
<evidence type="ECO:0000313" key="2">
    <source>
        <dbReference type="EMBL" id="KEP26938.1"/>
    </source>
</evidence>